<dbReference type="InterPro" id="IPR047670">
    <property type="entry name" value="YfjT-like"/>
</dbReference>
<dbReference type="AlphaFoldDB" id="A0AAX2EK57"/>
<dbReference type="NCBIfam" id="NF040878">
    <property type="entry name" value="SE1561_fam"/>
    <property type="match status" value="1"/>
</dbReference>
<organism evidence="1 2">
    <name type="scientific">Terribacillus saccharophilus</name>
    <dbReference type="NCBI Taxonomy" id="361277"/>
    <lineage>
        <taxon>Bacteria</taxon>
        <taxon>Bacillati</taxon>
        <taxon>Bacillota</taxon>
        <taxon>Bacilli</taxon>
        <taxon>Bacillales</taxon>
        <taxon>Bacillaceae</taxon>
        <taxon>Terribacillus</taxon>
    </lineage>
</organism>
<dbReference type="GeneID" id="301155792"/>
<name>A0AAX2EK57_9BACI</name>
<proteinExistence type="predicted"/>
<reference evidence="1 2" key="1">
    <citation type="submission" date="2016-10" db="EMBL/GenBank/DDBJ databases">
        <authorList>
            <person name="Varghese N."/>
            <person name="Submissions S."/>
        </authorList>
    </citation>
    <scope>NUCLEOTIDE SEQUENCE [LARGE SCALE GENOMIC DNA]</scope>
    <source>
        <strain evidence="1 2">DSM 21619</strain>
    </source>
</reference>
<dbReference type="EMBL" id="FOCD01000007">
    <property type="protein sequence ID" value="SEO13070.1"/>
    <property type="molecule type" value="Genomic_DNA"/>
</dbReference>
<dbReference type="RefSeq" id="WP_164072015.1">
    <property type="nucleotide sequence ID" value="NZ_CP008876.1"/>
</dbReference>
<comment type="caution">
    <text evidence="1">The sequence shown here is derived from an EMBL/GenBank/DDBJ whole genome shotgun (WGS) entry which is preliminary data.</text>
</comment>
<sequence length="48" mass="5682">MATSKVDDLKQRLSAFMDYLDSIEPEETSLEEIDEMLRMLDEMENKLK</sequence>
<protein>
    <submittedName>
        <fullName evidence="1">Uncharacterized protein</fullName>
    </submittedName>
</protein>
<gene>
    <name evidence="1" type="ORF">SAMN04489762_3555</name>
</gene>
<evidence type="ECO:0000313" key="2">
    <source>
        <dbReference type="Proteomes" id="UP000199735"/>
    </source>
</evidence>
<accession>A0AAX2EK57</accession>
<dbReference type="Proteomes" id="UP000199735">
    <property type="component" value="Unassembled WGS sequence"/>
</dbReference>
<evidence type="ECO:0000313" key="1">
    <source>
        <dbReference type="EMBL" id="SEO13070.1"/>
    </source>
</evidence>